<dbReference type="Proteomes" id="UP000242715">
    <property type="component" value="Unassembled WGS sequence"/>
</dbReference>
<dbReference type="GO" id="GO:0008278">
    <property type="term" value="C:cohesin complex"/>
    <property type="evidence" value="ECO:0007669"/>
    <property type="project" value="InterPro"/>
</dbReference>
<dbReference type="GO" id="GO:1990414">
    <property type="term" value="P:replication-born double-strand break repair via sister chromatid exchange"/>
    <property type="evidence" value="ECO:0007669"/>
    <property type="project" value="TreeGrafter"/>
</dbReference>
<dbReference type="AlphaFoldDB" id="A0A2Z6MM31"/>
<dbReference type="Gene3D" id="1.10.10.580">
    <property type="entry name" value="Structural maintenance of chromosome 1. Chain E"/>
    <property type="match status" value="1"/>
</dbReference>
<dbReference type="SUPFAM" id="SSF46785">
    <property type="entry name" value="Winged helix' DNA-binding domain"/>
    <property type="match status" value="1"/>
</dbReference>
<comment type="similarity">
    <text evidence="2">Belongs to the rad21 family.</text>
</comment>
<evidence type="ECO:0000313" key="8">
    <source>
        <dbReference type="Proteomes" id="UP000242715"/>
    </source>
</evidence>
<dbReference type="CDD" id="cd21793">
    <property type="entry name" value="Rad21_Rec8_M_AtSYN1-like"/>
    <property type="match status" value="1"/>
</dbReference>
<feature type="region of interest" description="Disordered" evidence="4">
    <location>
        <begin position="440"/>
        <end position="477"/>
    </location>
</feature>
<evidence type="ECO:0000256" key="2">
    <source>
        <dbReference type="ARBA" id="ARBA00009870"/>
    </source>
</evidence>
<dbReference type="GO" id="GO:0003682">
    <property type="term" value="F:chromatin binding"/>
    <property type="evidence" value="ECO:0007669"/>
    <property type="project" value="TreeGrafter"/>
</dbReference>
<dbReference type="GO" id="GO:0005634">
    <property type="term" value="C:nucleus"/>
    <property type="evidence" value="ECO:0007669"/>
    <property type="project" value="UniProtKB-SubCell"/>
</dbReference>
<reference evidence="8" key="1">
    <citation type="journal article" date="2017" name="Front. Plant Sci.">
        <title>Climate Clever Clovers: New Paradigm to Reduce the Environmental Footprint of Ruminants by Breeding Low Methanogenic Forages Utilizing Haplotype Variation.</title>
        <authorList>
            <person name="Kaur P."/>
            <person name="Appels R."/>
            <person name="Bayer P.E."/>
            <person name="Keeble-Gagnere G."/>
            <person name="Wang J."/>
            <person name="Hirakawa H."/>
            <person name="Shirasawa K."/>
            <person name="Vercoe P."/>
            <person name="Stefanova K."/>
            <person name="Durmic Z."/>
            <person name="Nichols P."/>
            <person name="Revell C."/>
            <person name="Isobe S.N."/>
            <person name="Edwards D."/>
            <person name="Erskine W."/>
        </authorList>
    </citation>
    <scope>NUCLEOTIDE SEQUENCE [LARGE SCALE GENOMIC DNA]</scope>
    <source>
        <strain evidence="8">cv. Daliak</strain>
    </source>
</reference>
<dbReference type="Pfam" id="PF04825">
    <property type="entry name" value="Rad21_Rec8_N"/>
    <property type="match status" value="1"/>
</dbReference>
<feature type="domain" description="Rad21/Rec8-like protein C-terminal eukaryotic" evidence="5">
    <location>
        <begin position="511"/>
        <end position="563"/>
    </location>
</feature>
<dbReference type="EMBL" id="DF973522">
    <property type="protein sequence ID" value="GAU33318.1"/>
    <property type="molecule type" value="Genomic_DNA"/>
</dbReference>
<dbReference type="InterPro" id="IPR039781">
    <property type="entry name" value="Rad21/Rec8-like"/>
</dbReference>
<evidence type="ECO:0000259" key="6">
    <source>
        <dbReference type="Pfam" id="PF04825"/>
    </source>
</evidence>
<feature type="domain" description="Rad21/Rec8-like protein N-terminal" evidence="6">
    <location>
        <begin position="16"/>
        <end position="93"/>
    </location>
</feature>
<feature type="compositionally biased region" description="Basic and acidic residues" evidence="4">
    <location>
        <begin position="462"/>
        <end position="471"/>
    </location>
</feature>
<comment type="subcellular location">
    <subcellularLocation>
        <location evidence="1">Nucleus</location>
    </subcellularLocation>
</comment>
<proteinExistence type="inferred from homology"/>
<dbReference type="InterPro" id="IPR023093">
    <property type="entry name" value="ScpA-like_C"/>
</dbReference>
<evidence type="ECO:0000256" key="4">
    <source>
        <dbReference type="SAM" id="MobiDB-lite"/>
    </source>
</evidence>
<name>A0A2Z6MM31_TRISU</name>
<sequence>MLKSKEPPLCSCKNPLWVAAFFFKQLKKAQIMDTDISSSVDKIMHYEMDAVSYRILAYLLLGVVKTYSKKVEYLLHDCNNMISGINKFVINTKNNAPVEAVCMAFTMPDTFELDALDVGELEDTSGYHTAPPEQITLKEVLSNTGGFAQFSQERFEDFDMQFEGLDFGETSCSLDHIMAENTFLQFQAMDFDFEVFPSNSRNNLIEGSSEKQLSRNNLIEESSEKQLEFQKKVSFEDGQSSAKPSESTTINETPQSKFHDDSIARPKPGATKPDFMLIPTPDATERAHFSKKRKFVIDEMTTLSNTILRKRIHDASDVVSVRKPLHVALIDKKRKTQMFSLLNGFNESLFPCHSPKLQRLFSNSKLKIPVSLQIGSDVQESEAVDIPEQESEAVDFPVQESEAVDIPEHIQITPEIPPSCPSLGNEEILREFDAVESQACGSSEHIATAPQTPPLGPSSPRRSIERGRPSESSDIMAEEEINSCETENSEMSGWSEQTSKVATYLCKRKEAGSINLSKVSEGRTRKESARLFYEILVLKTTNYVDVQQKDAYGDIEVRKLPKFDKTFGV</sequence>
<dbReference type="GO" id="GO:0007062">
    <property type="term" value="P:sister chromatid cohesion"/>
    <property type="evidence" value="ECO:0007669"/>
    <property type="project" value="InterPro"/>
</dbReference>
<dbReference type="PANTHER" id="PTHR12585:SF73">
    <property type="entry name" value="SISTER CHROMATID COHESION 1 PROTEIN 2"/>
    <property type="match status" value="1"/>
</dbReference>
<dbReference type="InterPro" id="IPR006909">
    <property type="entry name" value="Rad21/Rec8_C_eu"/>
</dbReference>
<accession>A0A2Z6MM31</accession>
<organism evidence="7 8">
    <name type="scientific">Trifolium subterraneum</name>
    <name type="common">Subterranean clover</name>
    <dbReference type="NCBI Taxonomy" id="3900"/>
    <lineage>
        <taxon>Eukaryota</taxon>
        <taxon>Viridiplantae</taxon>
        <taxon>Streptophyta</taxon>
        <taxon>Embryophyta</taxon>
        <taxon>Tracheophyta</taxon>
        <taxon>Spermatophyta</taxon>
        <taxon>Magnoliopsida</taxon>
        <taxon>eudicotyledons</taxon>
        <taxon>Gunneridae</taxon>
        <taxon>Pentapetalae</taxon>
        <taxon>rosids</taxon>
        <taxon>fabids</taxon>
        <taxon>Fabales</taxon>
        <taxon>Fabaceae</taxon>
        <taxon>Papilionoideae</taxon>
        <taxon>50 kb inversion clade</taxon>
        <taxon>NPAAA clade</taxon>
        <taxon>Hologalegina</taxon>
        <taxon>IRL clade</taxon>
        <taxon>Trifolieae</taxon>
        <taxon>Trifolium</taxon>
    </lineage>
</organism>
<dbReference type="InterPro" id="IPR006910">
    <property type="entry name" value="Rad21_Rec8_N"/>
</dbReference>
<evidence type="ECO:0000313" key="7">
    <source>
        <dbReference type="EMBL" id="GAU33318.1"/>
    </source>
</evidence>
<keyword evidence="8" id="KW-1185">Reference proteome</keyword>
<protein>
    <recommendedName>
        <fullName evidence="9">Rad21/Rec8-like protein N-terminal domain-containing protein</fullName>
    </recommendedName>
</protein>
<evidence type="ECO:0000259" key="5">
    <source>
        <dbReference type="Pfam" id="PF04824"/>
    </source>
</evidence>
<evidence type="ECO:0008006" key="9">
    <source>
        <dbReference type="Google" id="ProtNLM"/>
    </source>
</evidence>
<dbReference type="InterPro" id="IPR036390">
    <property type="entry name" value="WH_DNA-bd_sf"/>
</dbReference>
<evidence type="ECO:0000256" key="3">
    <source>
        <dbReference type="ARBA" id="ARBA00023242"/>
    </source>
</evidence>
<dbReference type="PANTHER" id="PTHR12585">
    <property type="entry name" value="SCC1 / RAD21 FAMILY MEMBER"/>
    <property type="match status" value="1"/>
</dbReference>
<keyword evidence="3" id="KW-0539">Nucleus</keyword>
<evidence type="ECO:0000256" key="1">
    <source>
        <dbReference type="ARBA" id="ARBA00004123"/>
    </source>
</evidence>
<dbReference type="OrthoDB" id="10071381at2759"/>
<gene>
    <name evidence="7" type="ORF">TSUD_165830</name>
</gene>
<dbReference type="Pfam" id="PF04824">
    <property type="entry name" value="Rad21_Rec8"/>
    <property type="match status" value="1"/>
</dbReference>
<feature type="compositionally biased region" description="Polar residues" evidence="4">
    <location>
        <begin position="237"/>
        <end position="256"/>
    </location>
</feature>
<feature type="region of interest" description="Disordered" evidence="4">
    <location>
        <begin position="233"/>
        <end position="278"/>
    </location>
</feature>